<dbReference type="SUPFAM" id="SSF51735">
    <property type="entry name" value="NAD(P)-binding Rossmann-fold domains"/>
    <property type="match status" value="1"/>
</dbReference>
<protein>
    <submittedName>
        <fullName evidence="5">Uncharacterized oxidoreductase C663.09c-like</fullName>
    </submittedName>
</protein>
<evidence type="ECO:0000256" key="2">
    <source>
        <dbReference type="ARBA" id="ARBA00023002"/>
    </source>
</evidence>
<evidence type="ECO:0000256" key="1">
    <source>
        <dbReference type="ARBA" id="ARBA00022857"/>
    </source>
</evidence>
<accession>A0AAJ7X9C4</accession>
<dbReference type="Proteomes" id="UP001318040">
    <property type="component" value="Chromosome 43"/>
</dbReference>
<evidence type="ECO:0000256" key="3">
    <source>
        <dbReference type="RuleBase" id="RU000363"/>
    </source>
</evidence>
<dbReference type="PANTHER" id="PTHR43544:SF7">
    <property type="entry name" value="NADB-LER2"/>
    <property type="match status" value="1"/>
</dbReference>
<keyword evidence="2" id="KW-0560">Oxidoreductase</keyword>
<reference evidence="5" key="1">
    <citation type="submission" date="2025-08" db="UniProtKB">
        <authorList>
            <consortium name="RefSeq"/>
        </authorList>
    </citation>
    <scope>IDENTIFICATION</scope>
    <source>
        <tissue evidence="5">Sperm</tissue>
    </source>
</reference>
<name>A0AAJ7X9C4_PETMA</name>
<sequence length="350" mass="38128">MPPRLVFIRHPRASCRLQRSHAGCLSGKPPSCFLPRSTLTRRLKLSSLDVREASSDLLQTPPLLLLLHRLFYGTSLISPRTQNSFVMNGLANRELVLNSVLVTGANRGLGLGIVHRLLQQQQQASPRFIFATCRCTDEQSAKELRNLAEHHASLLVVEMDITDRASVERAVRVVDEAVGEEGLNLLVNNAGTLQTGSLGSLSADSMLQCYHTNAVAPAILTEAFLPLLNRAADFNVKLPMGCQKAAVVNVSSEAGSISSVPGNFHISKVYPYRASKAALNMLIRCLAEELKEQGILCVALHPGWVRTRMGGSRAQIGIEESITGILGVMACLTEKDNGSFLDWRGQTVPW</sequence>
<dbReference type="InterPro" id="IPR036291">
    <property type="entry name" value="NAD(P)-bd_dom_sf"/>
</dbReference>
<dbReference type="KEGG" id="pmrn:116951654"/>
<keyword evidence="1" id="KW-0521">NADP</keyword>
<dbReference type="GO" id="GO:0005737">
    <property type="term" value="C:cytoplasm"/>
    <property type="evidence" value="ECO:0007669"/>
    <property type="project" value="TreeGrafter"/>
</dbReference>
<dbReference type="Gene3D" id="3.40.50.720">
    <property type="entry name" value="NAD(P)-binding Rossmann-like Domain"/>
    <property type="match status" value="1"/>
</dbReference>
<gene>
    <name evidence="5" type="primary">LOC116951654</name>
</gene>
<organism evidence="4 5">
    <name type="scientific">Petromyzon marinus</name>
    <name type="common">Sea lamprey</name>
    <dbReference type="NCBI Taxonomy" id="7757"/>
    <lineage>
        <taxon>Eukaryota</taxon>
        <taxon>Metazoa</taxon>
        <taxon>Chordata</taxon>
        <taxon>Craniata</taxon>
        <taxon>Vertebrata</taxon>
        <taxon>Cyclostomata</taxon>
        <taxon>Hyperoartia</taxon>
        <taxon>Petromyzontiformes</taxon>
        <taxon>Petromyzontidae</taxon>
        <taxon>Petromyzon</taxon>
    </lineage>
</organism>
<dbReference type="AlphaFoldDB" id="A0AAJ7X9C4"/>
<dbReference type="PRINTS" id="PR00081">
    <property type="entry name" value="GDHRDH"/>
</dbReference>
<dbReference type="PANTHER" id="PTHR43544">
    <property type="entry name" value="SHORT-CHAIN DEHYDROGENASE/REDUCTASE"/>
    <property type="match status" value="1"/>
</dbReference>
<dbReference type="Pfam" id="PF00106">
    <property type="entry name" value="adh_short"/>
    <property type="match status" value="1"/>
</dbReference>
<dbReference type="InterPro" id="IPR002347">
    <property type="entry name" value="SDR_fam"/>
</dbReference>
<proteinExistence type="inferred from homology"/>
<comment type="similarity">
    <text evidence="3">Belongs to the short-chain dehydrogenases/reductases (SDR) family.</text>
</comment>
<evidence type="ECO:0000313" key="5">
    <source>
        <dbReference type="RefSeq" id="XP_032826339.1"/>
    </source>
</evidence>
<keyword evidence="4" id="KW-1185">Reference proteome</keyword>
<dbReference type="CDD" id="cd05325">
    <property type="entry name" value="carb_red_sniffer_like_SDR_c"/>
    <property type="match status" value="1"/>
</dbReference>
<evidence type="ECO:0000313" key="4">
    <source>
        <dbReference type="Proteomes" id="UP001318040"/>
    </source>
</evidence>
<dbReference type="InterPro" id="IPR051468">
    <property type="entry name" value="Fungal_SecMetab_SDRs"/>
</dbReference>
<dbReference type="PRINTS" id="PR00080">
    <property type="entry name" value="SDRFAMILY"/>
</dbReference>
<dbReference type="RefSeq" id="XP_032826339.1">
    <property type="nucleotide sequence ID" value="XM_032970448.1"/>
</dbReference>
<dbReference type="GO" id="GO:0016491">
    <property type="term" value="F:oxidoreductase activity"/>
    <property type="evidence" value="ECO:0007669"/>
    <property type="project" value="UniProtKB-KW"/>
</dbReference>